<reference evidence="1 2" key="1">
    <citation type="submission" date="2015-03" db="EMBL/GenBank/DDBJ databases">
        <authorList>
            <person name="Murphy D."/>
        </authorList>
    </citation>
    <scope>NUCLEOTIDE SEQUENCE [LARGE SCALE GENOMIC DNA]</scope>
    <source>
        <strain evidence="1 2">68/02</strain>
    </source>
</reference>
<name>A0A0U1HQX5_YERRO</name>
<organism evidence="1 2">
    <name type="scientific">Yersinia rohdei</name>
    <dbReference type="NCBI Taxonomy" id="29485"/>
    <lineage>
        <taxon>Bacteria</taxon>
        <taxon>Pseudomonadati</taxon>
        <taxon>Pseudomonadota</taxon>
        <taxon>Gammaproteobacteria</taxon>
        <taxon>Enterobacterales</taxon>
        <taxon>Yersiniaceae</taxon>
        <taxon>Yersinia</taxon>
    </lineage>
</organism>
<evidence type="ECO:0000313" key="2">
    <source>
        <dbReference type="Proteomes" id="UP000042054"/>
    </source>
</evidence>
<protein>
    <recommendedName>
        <fullName evidence="3">Ead/Ea22-like family protein</fullName>
    </recommendedName>
</protein>
<sequence>MDKHIEELKKVALKATQGRWVAFSNIKTGTFAVHTPGDTRCGDIVNWQGFDCNSSSNRQSSYNAKFIAAANPSVVLALLAKLEAAEIVNSDVIRDANRYRFLRDEDSWGEDSNSWDVETRTGLISSENLMELRLDHFDAAIDARMAASDIPFLNPVTSALSAEDSQWKQRAEAAEARLLVPVKLSKPYTQSDTDRLGLERMDAYGLAYGSEKTLSAATMAIKAAGYPVEGGE</sequence>
<proteinExistence type="predicted"/>
<dbReference type="Pfam" id="PF13935">
    <property type="entry name" value="Ead_Ea22"/>
    <property type="match status" value="1"/>
</dbReference>
<gene>
    <name evidence="1" type="ORF">ERS008555_01304</name>
</gene>
<dbReference type="AlphaFoldDB" id="A0A0U1HQX5"/>
<dbReference type="EMBL" id="CTKE01000005">
    <property type="protein sequence ID" value="CQI88953.1"/>
    <property type="molecule type" value="Genomic_DNA"/>
</dbReference>
<evidence type="ECO:0008006" key="3">
    <source>
        <dbReference type="Google" id="ProtNLM"/>
    </source>
</evidence>
<evidence type="ECO:0000313" key="1">
    <source>
        <dbReference type="EMBL" id="CQI88953.1"/>
    </source>
</evidence>
<dbReference type="Proteomes" id="UP000042054">
    <property type="component" value="Unassembled WGS sequence"/>
</dbReference>
<accession>A0A0U1HQX5</accession>
<dbReference type="InterPro" id="IPR025153">
    <property type="entry name" value="Ead_Ea22"/>
</dbReference>